<keyword evidence="1" id="KW-0472">Membrane</keyword>
<sequence length="166" mass="18711">MVVMLQCLNHETIVTVSDAAQSFIQRPDDTTKNCCILSSRTVENLWKVPEMRHGQRYQPRRREPWHGALSGGRRVVSLIMYLAVIVTAGVLFGTFSSRLEGCIDFPMICPKRNTFGNVDFNYLLRIYLGSTSIIPYVFFANVPQALVSVLCLTCNGLFTAMLANRE</sequence>
<organism evidence="2 3">
    <name type="scientific">Clathrospora elynae</name>
    <dbReference type="NCBI Taxonomy" id="706981"/>
    <lineage>
        <taxon>Eukaryota</taxon>
        <taxon>Fungi</taxon>
        <taxon>Dikarya</taxon>
        <taxon>Ascomycota</taxon>
        <taxon>Pezizomycotina</taxon>
        <taxon>Dothideomycetes</taxon>
        <taxon>Pleosporomycetidae</taxon>
        <taxon>Pleosporales</taxon>
        <taxon>Diademaceae</taxon>
        <taxon>Clathrospora</taxon>
    </lineage>
</organism>
<dbReference type="PANTHER" id="PTHR35395">
    <property type="entry name" value="DUF6536 DOMAIN-CONTAINING PROTEIN"/>
    <property type="match status" value="1"/>
</dbReference>
<protein>
    <submittedName>
        <fullName evidence="2">Uncharacterized protein</fullName>
    </submittedName>
</protein>
<keyword evidence="1" id="KW-0812">Transmembrane</keyword>
<evidence type="ECO:0000256" key="1">
    <source>
        <dbReference type="SAM" id="Phobius"/>
    </source>
</evidence>
<keyword evidence="3" id="KW-1185">Reference proteome</keyword>
<proteinExistence type="predicted"/>
<accession>A0A6A5SAK0</accession>
<dbReference type="Proteomes" id="UP000800038">
    <property type="component" value="Unassembled WGS sequence"/>
</dbReference>
<dbReference type="PANTHER" id="PTHR35395:SF1">
    <property type="entry name" value="DUF6536 DOMAIN-CONTAINING PROTEIN"/>
    <property type="match status" value="1"/>
</dbReference>
<dbReference type="OrthoDB" id="5429634at2759"/>
<gene>
    <name evidence="2" type="ORF">EJ02DRAFT_50254</name>
</gene>
<dbReference type="EMBL" id="ML976132">
    <property type="protein sequence ID" value="KAF1937605.1"/>
    <property type="molecule type" value="Genomic_DNA"/>
</dbReference>
<evidence type="ECO:0000313" key="2">
    <source>
        <dbReference type="EMBL" id="KAF1937605.1"/>
    </source>
</evidence>
<feature type="transmembrane region" description="Helical" evidence="1">
    <location>
        <begin position="145"/>
        <end position="163"/>
    </location>
</feature>
<feature type="transmembrane region" description="Helical" evidence="1">
    <location>
        <begin position="78"/>
        <end position="99"/>
    </location>
</feature>
<name>A0A6A5SAK0_9PLEO</name>
<evidence type="ECO:0000313" key="3">
    <source>
        <dbReference type="Proteomes" id="UP000800038"/>
    </source>
</evidence>
<keyword evidence="1" id="KW-1133">Transmembrane helix</keyword>
<reference evidence="2" key="1">
    <citation type="journal article" date="2020" name="Stud. Mycol.">
        <title>101 Dothideomycetes genomes: a test case for predicting lifestyles and emergence of pathogens.</title>
        <authorList>
            <person name="Haridas S."/>
            <person name="Albert R."/>
            <person name="Binder M."/>
            <person name="Bloem J."/>
            <person name="Labutti K."/>
            <person name="Salamov A."/>
            <person name="Andreopoulos B."/>
            <person name="Baker S."/>
            <person name="Barry K."/>
            <person name="Bills G."/>
            <person name="Bluhm B."/>
            <person name="Cannon C."/>
            <person name="Castanera R."/>
            <person name="Culley D."/>
            <person name="Daum C."/>
            <person name="Ezra D."/>
            <person name="Gonzalez J."/>
            <person name="Henrissat B."/>
            <person name="Kuo A."/>
            <person name="Liang C."/>
            <person name="Lipzen A."/>
            <person name="Lutzoni F."/>
            <person name="Magnuson J."/>
            <person name="Mondo S."/>
            <person name="Nolan M."/>
            <person name="Ohm R."/>
            <person name="Pangilinan J."/>
            <person name="Park H.-J."/>
            <person name="Ramirez L."/>
            <person name="Alfaro M."/>
            <person name="Sun H."/>
            <person name="Tritt A."/>
            <person name="Yoshinaga Y."/>
            <person name="Zwiers L.-H."/>
            <person name="Turgeon B."/>
            <person name="Goodwin S."/>
            <person name="Spatafora J."/>
            <person name="Crous P."/>
            <person name="Grigoriev I."/>
        </authorList>
    </citation>
    <scope>NUCLEOTIDE SEQUENCE</scope>
    <source>
        <strain evidence="2">CBS 161.51</strain>
    </source>
</reference>
<dbReference type="AlphaFoldDB" id="A0A6A5SAK0"/>